<accession>A0ABN3E1S1</accession>
<protein>
    <recommendedName>
        <fullName evidence="3">DUF3800 domain-containing protein</fullName>
    </recommendedName>
</protein>
<name>A0ABN3E1S1_9ACTN</name>
<dbReference type="Pfam" id="PF12686">
    <property type="entry name" value="DUF3800"/>
    <property type="match status" value="1"/>
</dbReference>
<dbReference type="Proteomes" id="UP001500442">
    <property type="component" value="Unassembled WGS sequence"/>
</dbReference>
<evidence type="ECO:0000313" key="2">
    <source>
        <dbReference type="Proteomes" id="UP001500442"/>
    </source>
</evidence>
<organism evidence="1 2">
    <name type="scientific">Streptomyces roseiscleroticus</name>
    <dbReference type="NCBI Taxonomy" id="1972"/>
    <lineage>
        <taxon>Bacteria</taxon>
        <taxon>Bacillati</taxon>
        <taxon>Actinomycetota</taxon>
        <taxon>Actinomycetes</taxon>
        <taxon>Kitasatosporales</taxon>
        <taxon>Streptomycetaceae</taxon>
        <taxon>Streptomyces</taxon>
    </lineage>
</organism>
<evidence type="ECO:0008006" key="3">
    <source>
        <dbReference type="Google" id="ProtNLM"/>
    </source>
</evidence>
<sequence>MLLTYVDESYDRDRYWMVALVVAERHLRPLHLALDSVVRKAADSYPVEADAELHGHALVHARDDWRRMGEKGSNMIRARIGVYADAMKAIAAHDVGVLVRGLDLRAHRSSPPTERDADASPHRIVLRHLLEQICDHVQARDELALVIADEIDGADDHRRHFRDYQIEGTGGSLSSTLPCLVDTIHFAPSKSSRLLQAADLIAYLHRRLVSGQDGDPRARRANEKLWSFVAPSVVHQHCFVPEHPLHDG</sequence>
<dbReference type="EMBL" id="BAAASN010000002">
    <property type="protein sequence ID" value="GAA2246305.1"/>
    <property type="molecule type" value="Genomic_DNA"/>
</dbReference>
<reference evidence="1 2" key="1">
    <citation type="journal article" date="2019" name="Int. J. Syst. Evol. Microbiol.">
        <title>The Global Catalogue of Microorganisms (GCM) 10K type strain sequencing project: providing services to taxonomists for standard genome sequencing and annotation.</title>
        <authorList>
            <consortium name="The Broad Institute Genomics Platform"/>
            <consortium name="The Broad Institute Genome Sequencing Center for Infectious Disease"/>
            <person name="Wu L."/>
            <person name="Ma J."/>
        </authorList>
    </citation>
    <scope>NUCLEOTIDE SEQUENCE [LARGE SCALE GENOMIC DNA]</scope>
    <source>
        <strain evidence="1 2">JCM 4823</strain>
    </source>
</reference>
<proteinExistence type="predicted"/>
<dbReference type="RefSeq" id="WP_189215565.1">
    <property type="nucleotide sequence ID" value="NZ_BAAASN010000002.1"/>
</dbReference>
<comment type="caution">
    <text evidence="1">The sequence shown here is derived from an EMBL/GenBank/DDBJ whole genome shotgun (WGS) entry which is preliminary data.</text>
</comment>
<evidence type="ECO:0000313" key="1">
    <source>
        <dbReference type="EMBL" id="GAA2246305.1"/>
    </source>
</evidence>
<gene>
    <name evidence="1" type="ORF">GCM10010368_09560</name>
</gene>
<dbReference type="InterPro" id="IPR024524">
    <property type="entry name" value="DUF3800"/>
</dbReference>
<keyword evidence="2" id="KW-1185">Reference proteome</keyword>